<dbReference type="SUPFAM" id="SSF82153">
    <property type="entry name" value="FAS1 domain"/>
    <property type="match status" value="1"/>
</dbReference>
<evidence type="ECO:0000259" key="3">
    <source>
        <dbReference type="PROSITE" id="PS50213"/>
    </source>
</evidence>
<comment type="caution">
    <text evidence="4">The sequence shown here is derived from an EMBL/GenBank/DDBJ whole genome shotgun (WGS) entry which is preliminary data.</text>
</comment>
<dbReference type="OrthoDB" id="286301at2759"/>
<dbReference type="InterPro" id="IPR036378">
    <property type="entry name" value="FAS1_dom_sf"/>
</dbReference>
<keyword evidence="5" id="KW-1185">Reference proteome</keyword>
<gene>
    <name evidence="4" type="ORF">J1N35_008610</name>
</gene>
<dbReference type="AlphaFoldDB" id="A0A9D3W9R6"/>
<protein>
    <recommendedName>
        <fullName evidence="3">FAS1 domain-containing protein</fullName>
    </recommendedName>
</protein>
<dbReference type="InterPro" id="IPR000782">
    <property type="entry name" value="FAS1_domain"/>
</dbReference>
<comment type="similarity">
    <text evidence="1">Belongs to the fasciclin-like AGP family.</text>
</comment>
<dbReference type="PROSITE" id="PS50213">
    <property type="entry name" value="FAS1"/>
    <property type="match status" value="1"/>
</dbReference>
<evidence type="ECO:0000313" key="5">
    <source>
        <dbReference type="Proteomes" id="UP000828251"/>
    </source>
</evidence>
<proteinExistence type="inferred from homology"/>
<keyword evidence="2" id="KW-0654">Proteoglycan</keyword>
<dbReference type="Pfam" id="PF02469">
    <property type="entry name" value="Fasciclin"/>
    <property type="match status" value="1"/>
</dbReference>
<evidence type="ECO:0000256" key="1">
    <source>
        <dbReference type="ARBA" id="ARBA00007843"/>
    </source>
</evidence>
<sequence>MLSTSGVVDKFEADEGGARITLFVPTGSASGDLPRNVRLRSLPANKKSMVLKFHVLHSYYPLGSLELVVTLVQPTLPTEDNGIGSFTLNIS</sequence>
<name>A0A9D3W9R6_9ROSI</name>
<reference evidence="4 5" key="1">
    <citation type="journal article" date="2021" name="Plant Biotechnol. J.">
        <title>Multi-omics assisted identification of the key and species-specific regulatory components of drought-tolerant mechanisms in Gossypium stocksii.</title>
        <authorList>
            <person name="Yu D."/>
            <person name="Ke L."/>
            <person name="Zhang D."/>
            <person name="Wu Y."/>
            <person name="Sun Y."/>
            <person name="Mei J."/>
            <person name="Sun J."/>
            <person name="Sun Y."/>
        </authorList>
    </citation>
    <scope>NUCLEOTIDE SEQUENCE [LARGE SCALE GENOMIC DNA]</scope>
    <source>
        <strain evidence="5">cv. E1</strain>
        <tissue evidence="4">Leaf</tissue>
    </source>
</reference>
<organism evidence="4 5">
    <name type="scientific">Gossypium stocksii</name>
    <dbReference type="NCBI Taxonomy" id="47602"/>
    <lineage>
        <taxon>Eukaryota</taxon>
        <taxon>Viridiplantae</taxon>
        <taxon>Streptophyta</taxon>
        <taxon>Embryophyta</taxon>
        <taxon>Tracheophyta</taxon>
        <taxon>Spermatophyta</taxon>
        <taxon>Magnoliopsida</taxon>
        <taxon>eudicotyledons</taxon>
        <taxon>Gunneridae</taxon>
        <taxon>Pentapetalae</taxon>
        <taxon>rosids</taxon>
        <taxon>malvids</taxon>
        <taxon>Malvales</taxon>
        <taxon>Malvaceae</taxon>
        <taxon>Malvoideae</taxon>
        <taxon>Gossypium</taxon>
    </lineage>
</organism>
<accession>A0A9D3W9R6</accession>
<evidence type="ECO:0000313" key="4">
    <source>
        <dbReference type="EMBL" id="KAH1115232.1"/>
    </source>
</evidence>
<keyword evidence="2" id="KW-0325">Glycoprotein</keyword>
<evidence type="ECO:0000256" key="2">
    <source>
        <dbReference type="ARBA" id="ARBA00022974"/>
    </source>
</evidence>
<feature type="domain" description="FAS1" evidence="3">
    <location>
        <begin position="1"/>
        <end position="91"/>
    </location>
</feature>
<dbReference type="EMBL" id="JAIQCV010000003">
    <property type="protein sequence ID" value="KAH1115232.1"/>
    <property type="molecule type" value="Genomic_DNA"/>
</dbReference>
<dbReference type="Proteomes" id="UP000828251">
    <property type="component" value="Unassembled WGS sequence"/>
</dbReference>